<sequence>MLRRISPVKNQKRFHRPTDWLKSSTIPWRSPIRHGSMLWLSGSIQLSSLSKKTMITMLDKHGIT</sequence>
<accession>A0ABQ7BL21</accession>
<keyword evidence="2" id="KW-1185">Reference proteome</keyword>
<gene>
    <name evidence="1" type="ORF">DY000_02041925</name>
</gene>
<evidence type="ECO:0000313" key="1">
    <source>
        <dbReference type="EMBL" id="KAF3532871.1"/>
    </source>
</evidence>
<dbReference type="EMBL" id="QGKV02001507">
    <property type="protein sequence ID" value="KAF3532871.1"/>
    <property type="molecule type" value="Genomic_DNA"/>
</dbReference>
<proteinExistence type="predicted"/>
<protein>
    <submittedName>
        <fullName evidence="1">Uncharacterized protein</fullName>
    </submittedName>
</protein>
<reference evidence="1 2" key="1">
    <citation type="journal article" date="2020" name="BMC Genomics">
        <title>Intraspecific diversification of the crop wild relative Brassica cretica Lam. using demographic model selection.</title>
        <authorList>
            <person name="Kioukis A."/>
            <person name="Michalopoulou V.A."/>
            <person name="Briers L."/>
            <person name="Pirintsos S."/>
            <person name="Studholme D.J."/>
            <person name="Pavlidis P."/>
            <person name="Sarris P.F."/>
        </authorList>
    </citation>
    <scope>NUCLEOTIDE SEQUENCE [LARGE SCALE GENOMIC DNA]</scope>
    <source>
        <strain evidence="2">cv. PFS-1207/04</strain>
    </source>
</reference>
<dbReference type="Proteomes" id="UP000266723">
    <property type="component" value="Unassembled WGS sequence"/>
</dbReference>
<organism evidence="1 2">
    <name type="scientific">Brassica cretica</name>
    <name type="common">Mustard</name>
    <dbReference type="NCBI Taxonomy" id="69181"/>
    <lineage>
        <taxon>Eukaryota</taxon>
        <taxon>Viridiplantae</taxon>
        <taxon>Streptophyta</taxon>
        <taxon>Embryophyta</taxon>
        <taxon>Tracheophyta</taxon>
        <taxon>Spermatophyta</taxon>
        <taxon>Magnoliopsida</taxon>
        <taxon>eudicotyledons</taxon>
        <taxon>Gunneridae</taxon>
        <taxon>Pentapetalae</taxon>
        <taxon>rosids</taxon>
        <taxon>malvids</taxon>
        <taxon>Brassicales</taxon>
        <taxon>Brassicaceae</taxon>
        <taxon>Brassiceae</taxon>
        <taxon>Brassica</taxon>
    </lineage>
</organism>
<name>A0ABQ7BL21_BRACR</name>
<comment type="caution">
    <text evidence="1">The sequence shown here is derived from an EMBL/GenBank/DDBJ whole genome shotgun (WGS) entry which is preliminary data.</text>
</comment>
<evidence type="ECO:0000313" key="2">
    <source>
        <dbReference type="Proteomes" id="UP000266723"/>
    </source>
</evidence>